<name>L7EG49_MICAE</name>
<sequence length="60" mass="6560">MGIVETVIAGIIVAAILGITKFVVKSNGISQLPSQIVSNSLLVDNQDELYRKLIKHREIL</sequence>
<reference evidence="2 3" key="1">
    <citation type="journal article" date="2013" name="Genome Announc.">
        <title>Whole-Genome Sequence of Microcystis aeruginosa TAIHU98, a Nontoxic Bloom-Forming Strain Isolated from Taihu Lake, China.</title>
        <authorList>
            <person name="Yang C."/>
            <person name="Zhang W."/>
            <person name="Ren M."/>
            <person name="Song L."/>
            <person name="Li T."/>
            <person name="Zhao J."/>
        </authorList>
    </citation>
    <scope>NUCLEOTIDE SEQUENCE [LARGE SCALE GENOMIC DNA]</scope>
    <source>
        <strain evidence="2 3">TAIHU98</strain>
    </source>
</reference>
<dbReference type="PATRIC" id="fig|1134457.3.peg.1150"/>
<accession>L7EG49</accession>
<evidence type="ECO:0000313" key="2">
    <source>
        <dbReference type="EMBL" id="ELP57247.1"/>
    </source>
</evidence>
<proteinExistence type="predicted"/>
<evidence type="ECO:0000256" key="1">
    <source>
        <dbReference type="SAM" id="Phobius"/>
    </source>
</evidence>
<dbReference type="Proteomes" id="UP000010932">
    <property type="component" value="Unassembled WGS sequence"/>
</dbReference>
<keyword evidence="1" id="KW-0812">Transmembrane</keyword>
<gene>
    <name evidence="2" type="ORF">O53_1860</name>
</gene>
<evidence type="ECO:0000313" key="3">
    <source>
        <dbReference type="Proteomes" id="UP000010932"/>
    </source>
</evidence>
<organism evidence="2 3">
    <name type="scientific">Microcystis aeruginosa TAIHU98</name>
    <dbReference type="NCBI Taxonomy" id="1134457"/>
    <lineage>
        <taxon>Bacteria</taxon>
        <taxon>Bacillati</taxon>
        <taxon>Cyanobacteriota</taxon>
        <taxon>Cyanophyceae</taxon>
        <taxon>Oscillatoriophycideae</taxon>
        <taxon>Chroococcales</taxon>
        <taxon>Microcystaceae</taxon>
        <taxon>Microcystis</taxon>
    </lineage>
</organism>
<keyword evidence="1" id="KW-1133">Transmembrane helix</keyword>
<keyword evidence="1" id="KW-0472">Membrane</keyword>
<comment type="caution">
    <text evidence="2">The sequence shown here is derived from an EMBL/GenBank/DDBJ whole genome shotgun (WGS) entry which is preliminary data.</text>
</comment>
<dbReference type="AlphaFoldDB" id="L7EG49"/>
<dbReference type="EMBL" id="ANKQ01000001">
    <property type="protein sequence ID" value="ELP57247.1"/>
    <property type="molecule type" value="Genomic_DNA"/>
</dbReference>
<feature type="transmembrane region" description="Helical" evidence="1">
    <location>
        <begin position="6"/>
        <end position="24"/>
    </location>
</feature>
<protein>
    <submittedName>
        <fullName evidence="2">Uncharacterized protein</fullName>
    </submittedName>
</protein>